<comment type="caution">
    <text evidence="1">The sequence shown here is derived from an EMBL/GenBank/DDBJ whole genome shotgun (WGS) entry which is preliminary data.</text>
</comment>
<dbReference type="OMA" id="LACAWDD"/>
<dbReference type="Pfam" id="PF10294">
    <property type="entry name" value="Methyltransf_16"/>
    <property type="match status" value="1"/>
</dbReference>
<evidence type="ECO:0008006" key="3">
    <source>
        <dbReference type="Google" id="ProtNLM"/>
    </source>
</evidence>
<sequence>AFQVGDSVWPAAILMGRWLAIHPKAPVKFQGKVVLEIGAGLGMPGVLAAVLGAEAVLIQDRDEPSLQQVMETAVEAQVVSSITTLRCDWQDLPGKLSEEVEALAPFRAPDVILGSDIIFDEKGAEAV</sequence>
<feature type="non-terminal residue" evidence="1">
    <location>
        <position position="1"/>
    </location>
</feature>
<dbReference type="Proteomes" id="UP000654075">
    <property type="component" value="Unassembled WGS sequence"/>
</dbReference>
<feature type="non-terminal residue" evidence="1">
    <location>
        <position position="127"/>
    </location>
</feature>
<dbReference type="InterPro" id="IPR029063">
    <property type="entry name" value="SAM-dependent_MTases_sf"/>
</dbReference>
<accession>A0A813DKD3</accession>
<dbReference type="PANTHER" id="PTHR14614">
    <property type="entry name" value="HEPATOCELLULAR CARCINOMA-ASSOCIATED ANTIGEN"/>
    <property type="match status" value="1"/>
</dbReference>
<dbReference type="Gene3D" id="3.40.50.150">
    <property type="entry name" value="Vaccinia Virus protein VP39"/>
    <property type="match status" value="1"/>
</dbReference>
<name>A0A813DKD3_POLGL</name>
<dbReference type="InterPro" id="IPR019410">
    <property type="entry name" value="Methyltransf_16"/>
</dbReference>
<evidence type="ECO:0000313" key="2">
    <source>
        <dbReference type="Proteomes" id="UP000654075"/>
    </source>
</evidence>
<evidence type="ECO:0000313" key="1">
    <source>
        <dbReference type="EMBL" id="CAE8589498.1"/>
    </source>
</evidence>
<dbReference type="EMBL" id="CAJNNV010003730">
    <property type="protein sequence ID" value="CAE8589498.1"/>
    <property type="molecule type" value="Genomic_DNA"/>
</dbReference>
<keyword evidence="2" id="KW-1185">Reference proteome</keyword>
<reference evidence="1" key="1">
    <citation type="submission" date="2021-02" db="EMBL/GenBank/DDBJ databases">
        <authorList>
            <person name="Dougan E. K."/>
            <person name="Rhodes N."/>
            <person name="Thang M."/>
            <person name="Chan C."/>
        </authorList>
    </citation>
    <scope>NUCLEOTIDE SEQUENCE</scope>
</reference>
<dbReference type="SUPFAM" id="SSF53335">
    <property type="entry name" value="S-adenosyl-L-methionine-dependent methyltransferases"/>
    <property type="match status" value="1"/>
</dbReference>
<dbReference type="AlphaFoldDB" id="A0A813DKD3"/>
<proteinExistence type="predicted"/>
<organism evidence="1 2">
    <name type="scientific">Polarella glacialis</name>
    <name type="common">Dinoflagellate</name>
    <dbReference type="NCBI Taxonomy" id="89957"/>
    <lineage>
        <taxon>Eukaryota</taxon>
        <taxon>Sar</taxon>
        <taxon>Alveolata</taxon>
        <taxon>Dinophyceae</taxon>
        <taxon>Suessiales</taxon>
        <taxon>Suessiaceae</taxon>
        <taxon>Polarella</taxon>
    </lineage>
</organism>
<gene>
    <name evidence="1" type="ORF">PGLA1383_LOCUS8256</name>
</gene>
<protein>
    <recommendedName>
        <fullName evidence="3">Calmodulin-lysine N-methyltransferase</fullName>
    </recommendedName>
</protein>
<dbReference type="OrthoDB" id="440513at2759"/>